<dbReference type="Proteomes" id="UP001186974">
    <property type="component" value="Unassembled WGS sequence"/>
</dbReference>
<name>A0ACC3DN63_9PEZI</name>
<protein>
    <submittedName>
        <fullName evidence="1">Uncharacterized protein</fullName>
    </submittedName>
</protein>
<keyword evidence="2" id="KW-1185">Reference proteome</keyword>
<gene>
    <name evidence="1" type="ORF">LTS18_008345</name>
</gene>
<evidence type="ECO:0000313" key="1">
    <source>
        <dbReference type="EMBL" id="KAK3078140.1"/>
    </source>
</evidence>
<feature type="non-terminal residue" evidence="1">
    <location>
        <position position="1"/>
    </location>
</feature>
<dbReference type="EMBL" id="JAWDJW010002165">
    <property type="protein sequence ID" value="KAK3078140.1"/>
    <property type="molecule type" value="Genomic_DNA"/>
</dbReference>
<reference evidence="1" key="1">
    <citation type="submission" date="2024-09" db="EMBL/GenBank/DDBJ databases">
        <title>Black Yeasts Isolated from many extreme environments.</title>
        <authorList>
            <person name="Coleine C."/>
            <person name="Stajich J.E."/>
            <person name="Selbmann L."/>
        </authorList>
    </citation>
    <scope>NUCLEOTIDE SEQUENCE</scope>
    <source>
        <strain evidence="1">CCFEE 5737</strain>
    </source>
</reference>
<comment type="caution">
    <text evidence="1">The sequence shown here is derived from an EMBL/GenBank/DDBJ whole genome shotgun (WGS) entry which is preliminary data.</text>
</comment>
<organism evidence="1 2">
    <name type="scientific">Coniosporium uncinatum</name>
    <dbReference type="NCBI Taxonomy" id="93489"/>
    <lineage>
        <taxon>Eukaryota</taxon>
        <taxon>Fungi</taxon>
        <taxon>Dikarya</taxon>
        <taxon>Ascomycota</taxon>
        <taxon>Pezizomycotina</taxon>
        <taxon>Dothideomycetes</taxon>
        <taxon>Dothideomycetes incertae sedis</taxon>
        <taxon>Coniosporium</taxon>
    </lineage>
</organism>
<proteinExistence type="predicted"/>
<sequence length="59" mass="6082">SAPPTASKAAPARKPAPPKAEEKKREAKAPGEGFLARMMRPTAASAGKNVGKDPKDGKK</sequence>
<accession>A0ACC3DN63</accession>
<evidence type="ECO:0000313" key="2">
    <source>
        <dbReference type="Proteomes" id="UP001186974"/>
    </source>
</evidence>